<dbReference type="GO" id="GO:0003735">
    <property type="term" value="F:structural constituent of ribosome"/>
    <property type="evidence" value="ECO:0007669"/>
    <property type="project" value="InterPro"/>
</dbReference>
<evidence type="ECO:0000259" key="8">
    <source>
        <dbReference type="SMART" id="SM00739"/>
    </source>
</evidence>
<accession>A0A0H4TBI1</accession>
<feature type="domain" description="KOW" evidence="8">
    <location>
        <begin position="5"/>
        <end position="32"/>
    </location>
</feature>
<evidence type="ECO:0000256" key="1">
    <source>
        <dbReference type="ARBA" id="ARBA00010618"/>
    </source>
</evidence>
<dbReference type="InterPro" id="IPR014722">
    <property type="entry name" value="Rib_uL2_dom2"/>
</dbReference>
<dbReference type="Pfam" id="PF00467">
    <property type="entry name" value="KOW"/>
    <property type="match status" value="1"/>
</dbReference>
<dbReference type="NCBIfam" id="TIGR01079">
    <property type="entry name" value="rplX_bact"/>
    <property type="match status" value="1"/>
</dbReference>
<keyword evidence="2 5" id="KW-0689">Ribosomal protein</keyword>
<sequence>MPGVNIHKDDTVKVMTGKSAGHTGRVIRVLPREGRVMVEGAAMAKKHQRTQGKRSQSGSQLQQGGIIDTETFIDIANVMLVCGSCGKPTRVGYRIEGDGTKVRVCRKCGADQ</sequence>
<dbReference type="GO" id="GO:1990904">
    <property type="term" value="C:ribonucleoprotein complex"/>
    <property type="evidence" value="ECO:0007669"/>
    <property type="project" value="UniProtKB-KW"/>
</dbReference>
<feature type="compositionally biased region" description="Low complexity" evidence="7">
    <location>
        <begin position="53"/>
        <end position="63"/>
    </location>
</feature>
<evidence type="ECO:0000256" key="4">
    <source>
        <dbReference type="ARBA" id="ARBA00035206"/>
    </source>
</evidence>
<evidence type="ECO:0000256" key="2">
    <source>
        <dbReference type="ARBA" id="ARBA00022980"/>
    </source>
</evidence>
<proteinExistence type="inferred from homology"/>
<dbReference type="PROSITE" id="PS01108">
    <property type="entry name" value="RIBOSOMAL_L24"/>
    <property type="match status" value="1"/>
</dbReference>
<dbReference type="GO" id="GO:0006412">
    <property type="term" value="P:translation"/>
    <property type="evidence" value="ECO:0007669"/>
    <property type="project" value="UniProtKB-UniRule"/>
</dbReference>
<keyword evidence="3 5" id="KW-0687">Ribonucleoprotein</keyword>
<dbReference type="EMBL" id="KT007023">
    <property type="protein sequence ID" value="AKQ03837.1"/>
    <property type="molecule type" value="Genomic_DNA"/>
</dbReference>
<evidence type="ECO:0000256" key="3">
    <source>
        <dbReference type="ARBA" id="ARBA00023274"/>
    </source>
</evidence>
<dbReference type="GO" id="GO:0005840">
    <property type="term" value="C:ribosome"/>
    <property type="evidence" value="ECO:0007669"/>
    <property type="project" value="UniProtKB-KW"/>
</dbReference>
<comment type="subunit">
    <text evidence="5">Part of the 50S ribosomal subunit.</text>
</comment>
<reference evidence="9" key="1">
    <citation type="journal article" date="2015" name="ISME J.">
        <title>Aquifer environment selects for microbial species cohorts in sediment and groundwater.</title>
        <authorList>
            <person name="Hug L.A."/>
            <person name="Thomas B.C."/>
            <person name="Brown C.T."/>
            <person name="Frischkorn K.R."/>
            <person name="Williams K.H."/>
            <person name="Tringe S.G."/>
            <person name="Banfield J.F."/>
        </authorList>
    </citation>
    <scope>NUCLEOTIDE SEQUENCE</scope>
</reference>
<evidence type="ECO:0000256" key="5">
    <source>
        <dbReference type="HAMAP-Rule" id="MF_01326"/>
    </source>
</evidence>
<dbReference type="InterPro" id="IPR005824">
    <property type="entry name" value="KOW"/>
</dbReference>
<dbReference type="InterPro" id="IPR005825">
    <property type="entry name" value="Ribosomal_uL24_CS"/>
</dbReference>
<dbReference type="AlphaFoldDB" id="A0A0H4TBI1"/>
<dbReference type="Gene3D" id="2.30.30.30">
    <property type="match status" value="1"/>
</dbReference>
<dbReference type="InterPro" id="IPR008991">
    <property type="entry name" value="Translation_prot_SH3-like_sf"/>
</dbReference>
<dbReference type="PANTHER" id="PTHR12903">
    <property type="entry name" value="MITOCHONDRIAL RIBOSOMAL PROTEIN L24"/>
    <property type="match status" value="1"/>
</dbReference>
<comment type="similarity">
    <text evidence="1 5 6">Belongs to the universal ribosomal protein uL24 family.</text>
</comment>
<organism evidence="9">
    <name type="scientific">uncultured actinobacterium Rifle_16ft_4_minimus_38826</name>
    <dbReference type="NCBI Taxonomy" id="1665148"/>
    <lineage>
        <taxon>Bacteria</taxon>
        <taxon>Bacillati</taxon>
        <taxon>Actinomycetota</taxon>
        <taxon>Actinomycetes</taxon>
        <taxon>marine Actinobacteria clade</taxon>
        <taxon>environmental samples</taxon>
    </lineage>
</organism>
<keyword evidence="5" id="KW-0694">RNA-binding</keyword>
<dbReference type="GO" id="GO:0019843">
    <property type="term" value="F:rRNA binding"/>
    <property type="evidence" value="ECO:0007669"/>
    <property type="project" value="UniProtKB-UniRule"/>
</dbReference>
<evidence type="ECO:0000256" key="7">
    <source>
        <dbReference type="SAM" id="MobiDB-lite"/>
    </source>
</evidence>
<dbReference type="InterPro" id="IPR041988">
    <property type="entry name" value="Ribosomal_uL24_KOW"/>
</dbReference>
<dbReference type="InterPro" id="IPR057264">
    <property type="entry name" value="Ribosomal_uL24_C"/>
</dbReference>
<dbReference type="InterPro" id="IPR003256">
    <property type="entry name" value="Ribosomal_uL24"/>
</dbReference>
<gene>
    <name evidence="5" type="primary">rplX</name>
</gene>
<protein>
    <recommendedName>
        <fullName evidence="4 5">Large ribosomal subunit protein uL24</fullName>
    </recommendedName>
</protein>
<dbReference type="SMART" id="SM00739">
    <property type="entry name" value="KOW"/>
    <property type="match status" value="1"/>
</dbReference>
<dbReference type="SUPFAM" id="SSF50104">
    <property type="entry name" value="Translation proteins SH3-like domain"/>
    <property type="match status" value="1"/>
</dbReference>
<comment type="function">
    <text evidence="5">One of two assembly initiator proteins, it binds directly to the 5'-end of the 23S rRNA, where it nucleates assembly of the 50S subunit.</text>
</comment>
<comment type="function">
    <text evidence="5">One of the proteins that surrounds the polypeptide exit tunnel on the outside of the subunit.</text>
</comment>
<evidence type="ECO:0000256" key="6">
    <source>
        <dbReference type="RuleBase" id="RU003477"/>
    </source>
</evidence>
<dbReference type="CDD" id="cd06089">
    <property type="entry name" value="KOW_RPL26"/>
    <property type="match status" value="1"/>
</dbReference>
<feature type="region of interest" description="Disordered" evidence="7">
    <location>
        <begin position="43"/>
        <end position="63"/>
    </location>
</feature>
<name>A0A0H4TBI1_9ACTN</name>
<keyword evidence="5" id="KW-0699">rRNA-binding</keyword>
<evidence type="ECO:0000313" key="9">
    <source>
        <dbReference type="EMBL" id="AKQ03837.1"/>
    </source>
</evidence>
<dbReference type="HAMAP" id="MF_01326_B">
    <property type="entry name" value="Ribosomal_uL24_B"/>
    <property type="match status" value="1"/>
</dbReference>
<dbReference type="Pfam" id="PF17136">
    <property type="entry name" value="ribosomal_L24"/>
    <property type="match status" value="1"/>
</dbReference>